<evidence type="ECO:0000256" key="5">
    <source>
        <dbReference type="ARBA" id="ARBA00022475"/>
    </source>
</evidence>
<comment type="subcellular location">
    <subcellularLocation>
        <location evidence="1">Cell inner membrane</location>
        <topology evidence="1">Multi-pass membrane protein</topology>
    </subcellularLocation>
    <subcellularLocation>
        <location evidence="12">Membrane</location>
        <topology evidence="12">Multi-pass membrane protein</topology>
    </subcellularLocation>
</comment>
<dbReference type="NCBIfam" id="TIGR02797">
    <property type="entry name" value="exbB"/>
    <property type="match status" value="1"/>
</dbReference>
<evidence type="ECO:0000256" key="3">
    <source>
        <dbReference type="ARBA" id="ARBA00022093"/>
    </source>
</evidence>
<keyword evidence="6" id="KW-0997">Cell inner membrane</keyword>
<keyword evidence="10 13" id="KW-0472">Membrane</keyword>
<keyword evidence="8 12" id="KW-0653">Protein transport</keyword>
<evidence type="ECO:0000259" key="14">
    <source>
        <dbReference type="Pfam" id="PF01618"/>
    </source>
</evidence>
<feature type="transmembrane region" description="Helical" evidence="13">
    <location>
        <begin position="202"/>
        <end position="226"/>
    </location>
</feature>
<dbReference type="InterPro" id="IPR002898">
    <property type="entry name" value="MotA_ExbB_proton_chnl"/>
</dbReference>
<evidence type="ECO:0000256" key="6">
    <source>
        <dbReference type="ARBA" id="ARBA00022519"/>
    </source>
</evidence>
<comment type="similarity">
    <text evidence="12">Belongs to the exbB/tolQ family.</text>
</comment>
<evidence type="ECO:0000313" key="16">
    <source>
        <dbReference type="Proteomes" id="UP001501565"/>
    </source>
</evidence>
<comment type="function">
    <text evidence="11">Involved in the TonB-dependent energy-dependent transport of various receptor-bound substrates. Protects ExbD from proteolytic degradation and functionally stabilizes TonB.</text>
</comment>
<protein>
    <recommendedName>
        <fullName evidence="3">Biopolymer transport protein ExbB</fullName>
    </recommendedName>
</protein>
<evidence type="ECO:0000256" key="12">
    <source>
        <dbReference type="RuleBase" id="RU004057"/>
    </source>
</evidence>
<dbReference type="InterPro" id="IPR050790">
    <property type="entry name" value="ExbB/TolQ_transport"/>
</dbReference>
<organism evidence="15 16">
    <name type="scientific">Litoribacillus peritrichatus</name>
    <dbReference type="NCBI Taxonomy" id="718191"/>
    <lineage>
        <taxon>Bacteria</taxon>
        <taxon>Pseudomonadati</taxon>
        <taxon>Pseudomonadota</taxon>
        <taxon>Gammaproteobacteria</taxon>
        <taxon>Oceanospirillales</taxon>
        <taxon>Oceanospirillaceae</taxon>
        <taxon>Litoribacillus</taxon>
    </lineage>
</organism>
<dbReference type="Proteomes" id="UP001501565">
    <property type="component" value="Unassembled WGS sequence"/>
</dbReference>
<dbReference type="Pfam" id="PF01618">
    <property type="entry name" value="MotA_ExbB"/>
    <property type="match status" value="1"/>
</dbReference>
<evidence type="ECO:0000256" key="7">
    <source>
        <dbReference type="ARBA" id="ARBA00022692"/>
    </source>
</evidence>
<gene>
    <name evidence="15" type="primary">exbB</name>
    <name evidence="15" type="ORF">GCM10022277_41050</name>
</gene>
<comment type="subunit">
    <text evidence="2">The accessory proteins ExbB and ExbD seem to form a complex with TonB.</text>
</comment>
<sequence>MVWADQTQATAGVAETVISSELHDLSALSMFMKADWIVQAVMLSLILASVLSWTVWLVKTVQISNAGRRANGFRKRLSETEQLSTIFKEAQATVHQNRQNGQHRQIIETLLKECTEFDHKLKTIGASNSLSQDGVKERVAQRLISLETHYTAELGKGVGVLASISSTAPFIGLFGTVWGIMNSFIGIASANTTNLSVVAPGIAEALLATAAGLVAAIPAALFYNYFSRKLSEYRRVQTAISSELMVLLSRYLEDKSFTQMRKKAADQLPTPIHTSPAQEKQTLIHSV</sequence>
<dbReference type="InterPro" id="IPR014164">
    <property type="entry name" value="TonB_ExbB_1"/>
</dbReference>
<dbReference type="PANTHER" id="PTHR30625:SF16">
    <property type="entry name" value="BIOPOLYMER TRANSPORT PROTEIN EXBB"/>
    <property type="match status" value="1"/>
</dbReference>
<reference evidence="16" key="1">
    <citation type="journal article" date="2019" name="Int. J. Syst. Evol. Microbiol.">
        <title>The Global Catalogue of Microorganisms (GCM) 10K type strain sequencing project: providing services to taxonomists for standard genome sequencing and annotation.</title>
        <authorList>
            <consortium name="The Broad Institute Genomics Platform"/>
            <consortium name="The Broad Institute Genome Sequencing Center for Infectious Disease"/>
            <person name="Wu L."/>
            <person name="Ma J."/>
        </authorList>
    </citation>
    <scope>NUCLEOTIDE SEQUENCE [LARGE SCALE GENOMIC DNA]</scope>
    <source>
        <strain evidence="16">JCM 17551</strain>
    </source>
</reference>
<evidence type="ECO:0000256" key="2">
    <source>
        <dbReference type="ARBA" id="ARBA00011471"/>
    </source>
</evidence>
<evidence type="ECO:0000256" key="9">
    <source>
        <dbReference type="ARBA" id="ARBA00022989"/>
    </source>
</evidence>
<evidence type="ECO:0000256" key="10">
    <source>
        <dbReference type="ARBA" id="ARBA00023136"/>
    </source>
</evidence>
<evidence type="ECO:0000256" key="1">
    <source>
        <dbReference type="ARBA" id="ARBA00004429"/>
    </source>
</evidence>
<dbReference type="PANTHER" id="PTHR30625">
    <property type="entry name" value="PROTEIN TOLQ"/>
    <property type="match status" value="1"/>
</dbReference>
<proteinExistence type="inferred from homology"/>
<feature type="transmembrane region" description="Helical" evidence="13">
    <location>
        <begin position="36"/>
        <end position="58"/>
    </location>
</feature>
<evidence type="ECO:0000313" key="15">
    <source>
        <dbReference type="EMBL" id="GAA3940861.1"/>
    </source>
</evidence>
<feature type="domain" description="MotA/TolQ/ExbB proton channel" evidence="14">
    <location>
        <begin position="130"/>
        <end position="232"/>
    </location>
</feature>
<evidence type="ECO:0000256" key="11">
    <source>
        <dbReference type="ARBA" id="ARBA00024816"/>
    </source>
</evidence>
<comment type="caution">
    <text evidence="15">The sequence shown here is derived from an EMBL/GenBank/DDBJ whole genome shotgun (WGS) entry which is preliminary data.</text>
</comment>
<evidence type="ECO:0000256" key="8">
    <source>
        <dbReference type="ARBA" id="ARBA00022927"/>
    </source>
</evidence>
<keyword evidence="4 12" id="KW-0813">Transport</keyword>
<keyword evidence="9 13" id="KW-1133">Transmembrane helix</keyword>
<keyword evidence="5" id="KW-1003">Cell membrane</keyword>
<keyword evidence="16" id="KW-1185">Reference proteome</keyword>
<keyword evidence="7 13" id="KW-0812">Transmembrane</keyword>
<evidence type="ECO:0000256" key="13">
    <source>
        <dbReference type="SAM" id="Phobius"/>
    </source>
</evidence>
<dbReference type="EMBL" id="BAABBN010000015">
    <property type="protein sequence ID" value="GAA3940861.1"/>
    <property type="molecule type" value="Genomic_DNA"/>
</dbReference>
<accession>A0ABP7N9T9</accession>
<evidence type="ECO:0000256" key="4">
    <source>
        <dbReference type="ARBA" id="ARBA00022448"/>
    </source>
</evidence>
<name>A0ABP7N9T9_9GAMM</name>